<dbReference type="PANTHER" id="PTHR43420">
    <property type="entry name" value="ACETYLTRANSFERASE"/>
    <property type="match status" value="1"/>
</dbReference>
<dbReference type="KEGG" id="tbn:TBH_C1300"/>
<accession>A0A7U6GIH3</accession>
<protein>
    <submittedName>
        <fullName evidence="4">Acetyltransferase</fullName>
    </submittedName>
</protein>
<evidence type="ECO:0000313" key="4">
    <source>
        <dbReference type="EMBL" id="BAO44225.1"/>
    </source>
</evidence>
<organism evidence="4 5">
    <name type="scientific">Thiolapillus brandeum</name>
    <dbReference type="NCBI Taxonomy" id="1076588"/>
    <lineage>
        <taxon>Bacteria</taxon>
        <taxon>Pseudomonadati</taxon>
        <taxon>Pseudomonadota</taxon>
        <taxon>Gammaproteobacteria</taxon>
        <taxon>Chromatiales</taxon>
        <taxon>Sedimenticolaceae</taxon>
        <taxon>Thiolapillus</taxon>
    </lineage>
</organism>
<evidence type="ECO:0000256" key="1">
    <source>
        <dbReference type="ARBA" id="ARBA00022679"/>
    </source>
</evidence>
<dbReference type="SUPFAM" id="SSF55729">
    <property type="entry name" value="Acyl-CoA N-acyltransferases (Nat)"/>
    <property type="match status" value="1"/>
</dbReference>
<dbReference type="AlphaFoldDB" id="A0A7U6GIH3"/>
<evidence type="ECO:0000259" key="3">
    <source>
        <dbReference type="PROSITE" id="PS51186"/>
    </source>
</evidence>
<sequence length="160" mass="17520">MTEILVADYSRSSHQQAILLLLDAYARDPMGGGEGLDEDVKSTLLPLLATEPGAFSILAFVDERPAGLVNCFQALSTFRAKPLINIHDVAVLPEYRGQGLSTAMLKKVEEIASARGCCKLTLEVLEGNRIARRAYEKFGFSGYELDPALGQALFWEKKLS</sequence>
<dbReference type="PANTHER" id="PTHR43420:SF44">
    <property type="entry name" value="ACETYLTRANSFERASE YPEA"/>
    <property type="match status" value="1"/>
</dbReference>
<dbReference type="RefSeq" id="WP_052469944.1">
    <property type="nucleotide sequence ID" value="NZ_AP012273.1"/>
</dbReference>
<dbReference type="EMBL" id="AP012273">
    <property type="protein sequence ID" value="BAO44225.1"/>
    <property type="molecule type" value="Genomic_DNA"/>
</dbReference>
<dbReference type="GO" id="GO:0016747">
    <property type="term" value="F:acyltransferase activity, transferring groups other than amino-acyl groups"/>
    <property type="evidence" value="ECO:0007669"/>
    <property type="project" value="InterPro"/>
</dbReference>
<keyword evidence="1 4" id="KW-0808">Transferase</keyword>
<dbReference type="PROSITE" id="PS51186">
    <property type="entry name" value="GNAT"/>
    <property type="match status" value="1"/>
</dbReference>
<reference evidence="4 5" key="1">
    <citation type="journal article" date="2014" name="PLoS ONE">
        <title>Physiological and genomic features of a novel sulfur-oxidizing gammaproteobacterium belonging to a previously uncultivated symbiotic lineage isolated from a hydrothermal vent.</title>
        <authorList>
            <person name="Nunoura T."/>
            <person name="Takaki Y."/>
            <person name="Kazama H."/>
            <person name="Kakuta J."/>
            <person name="Shimamura S."/>
            <person name="Makita H."/>
            <person name="Hirai M."/>
            <person name="Miyazaki M."/>
            <person name="Takai K."/>
        </authorList>
    </citation>
    <scope>NUCLEOTIDE SEQUENCE [LARGE SCALE GENOMIC DNA]</scope>
    <source>
        <strain evidence="4 5">Hiromi1</strain>
    </source>
</reference>
<dbReference type="Gene3D" id="3.40.630.30">
    <property type="match status" value="1"/>
</dbReference>
<dbReference type="InterPro" id="IPR000182">
    <property type="entry name" value="GNAT_dom"/>
</dbReference>
<dbReference type="InterPro" id="IPR016181">
    <property type="entry name" value="Acyl_CoA_acyltransferase"/>
</dbReference>
<keyword evidence="2" id="KW-0012">Acyltransferase</keyword>
<dbReference type="Proteomes" id="UP000031631">
    <property type="component" value="Chromosome"/>
</dbReference>
<dbReference type="CDD" id="cd04301">
    <property type="entry name" value="NAT_SF"/>
    <property type="match status" value="1"/>
</dbReference>
<evidence type="ECO:0000313" key="5">
    <source>
        <dbReference type="Proteomes" id="UP000031631"/>
    </source>
</evidence>
<keyword evidence="5" id="KW-1185">Reference proteome</keyword>
<dbReference type="InterPro" id="IPR050680">
    <property type="entry name" value="YpeA/RimI_acetyltransf"/>
</dbReference>
<evidence type="ECO:0000256" key="2">
    <source>
        <dbReference type="ARBA" id="ARBA00023315"/>
    </source>
</evidence>
<gene>
    <name evidence="4" type="ORF">TBH_C1300</name>
</gene>
<proteinExistence type="predicted"/>
<dbReference type="OrthoDB" id="9805924at2"/>
<name>A0A7U6GIH3_9GAMM</name>
<feature type="domain" description="N-acetyltransferase" evidence="3">
    <location>
        <begin position="4"/>
        <end position="160"/>
    </location>
</feature>
<dbReference type="Pfam" id="PF00583">
    <property type="entry name" value="Acetyltransf_1"/>
    <property type="match status" value="1"/>
</dbReference>